<dbReference type="Pfam" id="PF01551">
    <property type="entry name" value="Peptidase_M23"/>
    <property type="match status" value="1"/>
</dbReference>
<feature type="compositionally biased region" description="Acidic residues" evidence="1">
    <location>
        <begin position="39"/>
        <end position="61"/>
    </location>
</feature>
<dbReference type="Gene3D" id="2.70.70.10">
    <property type="entry name" value="Glucose Permease (Domain IIA)"/>
    <property type="match status" value="1"/>
</dbReference>
<sequence length="514" mass="56328">MNKDEKQPENSGVQPGQTPEETQPENGAQTAEEAVPASEQEDGEEAPGEEPAEDEETLDPEDGEYFDEEEYDWEEDEPLSFGARLFSASTSLLRWIVLVAVLLALILGGTFFSMYRSVSLSSLPQYEVSWAGQTLESAGYDWSVPVMGFLHRDFSKKAGSSWQDLELVSESHPELALPEYTTAELTIQNEAGEALFEGDAAAYNDFHFSENGAYSVILTVNSPESTGAQGSYTYQFNFQLEAQPRLVLSDTGVAQGSVIGVRLEGVLGDMVPALTTELAEIPFTQYQGEWVAFVPVDYNQMAGEYTISATVNGQTVTETVQVYGRQRRELDTYTIDGTSAIPYVGALPKNMDFLWEINDPDIYWDGSFIQPVEGKILRDYAVLEYTDRLDPTDPLNAAIPLDQIAAYNANIAPRRSINVTMATTTGSPVVAPAAGRVVYAQTNGSLGRVVVIEHGCGVKSLFYLLGRRDVDEGDFVTQGQQIGTTQGHVICEMRVGDIPVNPWDAWRGAGGLFF</sequence>
<evidence type="ECO:0000256" key="1">
    <source>
        <dbReference type="SAM" id="MobiDB-lite"/>
    </source>
</evidence>
<dbReference type="Proteomes" id="UP001529380">
    <property type="component" value="Unassembled WGS sequence"/>
</dbReference>
<gene>
    <name evidence="4" type="ORF">QUW08_13380</name>
</gene>
<keyword evidence="4" id="KW-0378">Hydrolase</keyword>
<dbReference type="GO" id="GO:0016787">
    <property type="term" value="F:hydrolase activity"/>
    <property type="evidence" value="ECO:0007669"/>
    <property type="project" value="UniProtKB-KW"/>
</dbReference>
<proteinExistence type="predicted"/>
<keyword evidence="2" id="KW-0812">Transmembrane</keyword>
<protein>
    <submittedName>
        <fullName evidence="4">M23 family metallopeptidase</fullName>
        <ecNumber evidence="4">3.4.-.-</ecNumber>
    </submittedName>
</protein>
<dbReference type="InterPro" id="IPR016047">
    <property type="entry name" value="M23ase_b-sheet_dom"/>
</dbReference>
<dbReference type="CDD" id="cd12797">
    <property type="entry name" value="M23_peptidase"/>
    <property type="match status" value="1"/>
</dbReference>
<keyword evidence="5" id="KW-1185">Reference proteome</keyword>
<keyword evidence="2" id="KW-1133">Transmembrane helix</keyword>
<organism evidence="4 5">
    <name type="scientific">Allofournierella massiliensis</name>
    <dbReference type="NCBI Taxonomy" id="1650663"/>
    <lineage>
        <taxon>Bacteria</taxon>
        <taxon>Bacillati</taxon>
        <taxon>Bacillota</taxon>
        <taxon>Clostridia</taxon>
        <taxon>Eubacteriales</taxon>
        <taxon>Oscillospiraceae</taxon>
        <taxon>Allofournierella</taxon>
    </lineage>
</organism>
<feature type="domain" description="M23ase beta-sheet core" evidence="3">
    <location>
        <begin position="419"/>
        <end position="502"/>
    </location>
</feature>
<dbReference type="EC" id="3.4.-.-" evidence="4"/>
<evidence type="ECO:0000259" key="3">
    <source>
        <dbReference type="Pfam" id="PF01551"/>
    </source>
</evidence>
<keyword evidence="2" id="KW-0472">Membrane</keyword>
<accession>A0ABT7UTS9</accession>
<dbReference type="InterPro" id="IPR011055">
    <property type="entry name" value="Dup_hybrid_motif"/>
</dbReference>
<evidence type="ECO:0000256" key="2">
    <source>
        <dbReference type="SAM" id="Phobius"/>
    </source>
</evidence>
<comment type="caution">
    <text evidence="4">The sequence shown here is derived from an EMBL/GenBank/DDBJ whole genome shotgun (WGS) entry which is preliminary data.</text>
</comment>
<feature type="transmembrane region" description="Helical" evidence="2">
    <location>
        <begin position="92"/>
        <end position="115"/>
    </location>
</feature>
<dbReference type="PANTHER" id="PTHR21666">
    <property type="entry name" value="PEPTIDASE-RELATED"/>
    <property type="match status" value="1"/>
</dbReference>
<reference evidence="4 5" key="1">
    <citation type="submission" date="2023-06" db="EMBL/GenBank/DDBJ databases">
        <title>Identification and characterization of horizontal gene transfer across gut microbiota members of farm animals based on homology search.</title>
        <authorList>
            <person name="Schwarzerova J."/>
            <person name="Nykrynova M."/>
            <person name="Jureckova K."/>
            <person name="Cejkova D."/>
            <person name="Rychlik I."/>
        </authorList>
    </citation>
    <scope>NUCLEOTIDE SEQUENCE [LARGE SCALE GENOMIC DNA]</scope>
    <source>
        <strain evidence="4 5">ET340</strain>
    </source>
</reference>
<dbReference type="RefSeq" id="WP_289600607.1">
    <property type="nucleotide sequence ID" value="NZ_JAUDCL010000032.1"/>
</dbReference>
<dbReference type="InterPro" id="IPR050570">
    <property type="entry name" value="Cell_wall_metabolism_enzyme"/>
</dbReference>
<evidence type="ECO:0000313" key="4">
    <source>
        <dbReference type="EMBL" id="MDM8202277.1"/>
    </source>
</evidence>
<dbReference type="PANTHER" id="PTHR21666:SF270">
    <property type="entry name" value="MUREIN HYDROLASE ACTIVATOR ENVC"/>
    <property type="match status" value="1"/>
</dbReference>
<feature type="region of interest" description="Disordered" evidence="1">
    <location>
        <begin position="1"/>
        <end position="61"/>
    </location>
</feature>
<feature type="compositionally biased region" description="Polar residues" evidence="1">
    <location>
        <begin position="9"/>
        <end position="29"/>
    </location>
</feature>
<dbReference type="SUPFAM" id="SSF51261">
    <property type="entry name" value="Duplicated hybrid motif"/>
    <property type="match status" value="1"/>
</dbReference>
<dbReference type="EMBL" id="JAUDCL010000032">
    <property type="protein sequence ID" value="MDM8202277.1"/>
    <property type="molecule type" value="Genomic_DNA"/>
</dbReference>
<evidence type="ECO:0000313" key="5">
    <source>
        <dbReference type="Proteomes" id="UP001529380"/>
    </source>
</evidence>
<name>A0ABT7UTS9_9FIRM</name>